<dbReference type="InterPro" id="IPR019692">
    <property type="entry name" value="CFP-6_PH"/>
</dbReference>
<evidence type="ECO:0000313" key="7">
    <source>
        <dbReference type="Proteomes" id="UP000530412"/>
    </source>
</evidence>
<feature type="region of interest" description="Disordered" evidence="1">
    <location>
        <begin position="1"/>
        <end position="24"/>
    </location>
</feature>
<dbReference type="EMBL" id="JACJIE010000014">
    <property type="protein sequence ID" value="MBA8946640.1"/>
    <property type="molecule type" value="Genomic_DNA"/>
</dbReference>
<evidence type="ECO:0000313" key="6">
    <source>
        <dbReference type="Proteomes" id="UP000316215"/>
    </source>
</evidence>
<feature type="compositionally biased region" description="Gly residues" evidence="1">
    <location>
        <begin position="156"/>
        <end position="169"/>
    </location>
</feature>
<dbReference type="KEGG" id="sast:CD934_12165"/>
<dbReference type="Pfam" id="PF10756">
    <property type="entry name" value="bPH_6"/>
    <property type="match status" value="1"/>
</dbReference>
<dbReference type="EMBL" id="CP022310">
    <property type="protein sequence ID" value="QDI69371.1"/>
    <property type="molecule type" value="Genomic_DNA"/>
</dbReference>
<feature type="region of interest" description="Disordered" evidence="1">
    <location>
        <begin position="146"/>
        <end position="200"/>
    </location>
</feature>
<reference evidence="5 6" key="1">
    <citation type="submission" date="2017-07" db="EMBL/GenBank/DDBJ databases">
        <title>The Complete Genome of Streptomyces asterosporus-ZSY.</title>
        <authorList>
            <person name="Zhang S."/>
        </authorList>
    </citation>
    <scope>NUCLEOTIDE SEQUENCE [LARGE SCALE GENOMIC DNA]</scope>
    <source>
        <strain evidence="5 6">DSM 41452</strain>
    </source>
</reference>
<feature type="domain" description="Low molecular weight protein antigen 6 PH" evidence="3">
    <location>
        <begin position="81"/>
        <end position="154"/>
    </location>
</feature>
<dbReference type="RefSeq" id="WP_142193512.1">
    <property type="nucleotide sequence ID" value="NZ_BMSU01000011.1"/>
</dbReference>
<feature type="compositionally biased region" description="Pro residues" evidence="1">
    <location>
        <begin position="1"/>
        <end position="16"/>
    </location>
</feature>
<gene>
    <name evidence="5" type="ORF">CD934_12165</name>
    <name evidence="4" type="ORF">FHS33_005093</name>
</gene>
<dbReference type="Proteomes" id="UP000530412">
    <property type="component" value="Unassembled WGS sequence"/>
</dbReference>
<feature type="compositionally biased region" description="Basic and acidic residues" evidence="1">
    <location>
        <begin position="176"/>
        <end position="199"/>
    </location>
</feature>
<evidence type="ECO:0000313" key="5">
    <source>
        <dbReference type="EMBL" id="QDI69371.1"/>
    </source>
</evidence>
<keyword evidence="2" id="KW-0472">Membrane</keyword>
<feature type="transmembrane region" description="Helical" evidence="2">
    <location>
        <begin position="210"/>
        <end position="231"/>
    </location>
</feature>
<evidence type="ECO:0000256" key="2">
    <source>
        <dbReference type="SAM" id="Phobius"/>
    </source>
</evidence>
<proteinExistence type="predicted"/>
<accession>A0A514JPV4</accession>
<reference evidence="4 7" key="2">
    <citation type="submission" date="2020-08" db="EMBL/GenBank/DDBJ databases">
        <title>Genomic Encyclopedia of Type Strains, Phase III (KMG-III): the genomes of soil and plant-associated and newly described type strains.</title>
        <authorList>
            <person name="Whitman W."/>
        </authorList>
    </citation>
    <scope>NUCLEOTIDE SEQUENCE [LARGE SCALE GENOMIC DNA]</scope>
    <source>
        <strain evidence="4 7">CECT 3271</strain>
    </source>
</reference>
<keyword evidence="2" id="KW-0812">Transmembrane</keyword>
<organism evidence="5 6">
    <name type="scientific">Streptomyces calvus</name>
    <dbReference type="NCBI Taxonomy" id="67282"/>
    <lineage>
        <taxon>Bacteria</taxon>
        <taxon>Bacillati</taxon>
        <taxon>Actinomycetota</taxon>
        <taxon>Actinomycetes</taxon>
        <taxon>Kitasatosporales</taxon>
        <taxon>Streptomycetaceae</taxon>
        <taxon>Streptomyces</taxon>
    </lineage>
</organism>
<dbReference type="OrthoDB" id="4337405at2"/>
<dbReference type="AlphaFoldDB" id="A0A514JPV4"/>
<sequence length="232" mass="24817">MTTPEQQPPEPEPTKPSGPTAPQYQDRIYRSPAGLAGGALLLAVIAWLGIDAVVSGQGRTPWLALAVMLLLVPLVVAYTLRPAVYVNDDRLRIRNPFRVIVLPWGRVASLRSGFSNEVLTESGAKYQLWALPVSLRARNRAARQEARAAAQAARGDQGGRGRGGAGAYGPGSVPDGPRRAESDRAMDEMRELHERRQEAEAAQGEVTVRWAYEIAAPAVAGAVLLAVLLAVG</sequence>
<feature type="transmembrane region" description="Helical" evidence="2">
    <location>
        <begin position="33"/>
        <end position="50"/>
    </location>
</feature>
<evidence type="ECO:0000259" key="3">
    <source>
        <dbReference type="Pfam" id="PF10756"/>
    </source>
</evidence>
<dbReference type="Proteomes" id="UP000316215">
    <property type="component" value="Chromosome"/>
</dbReference>
<keyword evidence="2" id="KW-1133">Transmembrane helix</keyword>
<protein>
    <recommendedName>
        <fullName evidence="3">Low molecular weight protein antigen 6 PH domain-containing protein</fullName>
    </recommendedName>
</protein>
<keyword evidence="6" id="KW-1185">Reference proteome</keyword>
<evidence type="ECO:0000313" key="4">
    <source>
        <dbReference type="EMBL" id="MBA8946640.1"/>
    </source>
</evidence>
<name>A0A514JPV4_9ACTN</name>
<evidence type="ECO:0000256" key="1">
    <source>
        <dbReference type="SAM" id="MobiDB-lite"/>
    </source>
</evidence>
<feature type="transmembrane region" description="Helical" evidence="2">
    <location>
        <begin position="62"/>
        <end position="80"/>
    </location>
</feature>